<sequence length="192" mass="21611">MTPIMEPDFDWGDVQASTPIHKKGEYELTITGVRGSAWFKRDKAGNPTTDITKVVKLRPRIVGVYNSEGKLLTEQDGKVIKDLQCEEINLWVHTEGGRTMSKRQMMAVCGYNPFDEADEKKFNEFLKSSKLNLSSKVAENESGEGLVLAIGDGWKTLLVGKNVRVNMEPEVRKQEGRDDVTQQNYTRLSSVN</sequence>
<gene>
    <name evidence="2" type="ORF">LCGC14_2102680</name>
</gene>
<reference evidence="2" key="1">
    <citation type="journal article" date="2015" name="Nature">
        <title>Complex archaea that bridge the gap between prokaryotes and eukaryotes.</title>
        <authorList>
            <person name="Spang A."/>
            <person name="Saw J.H."/>
            <person name="Jorgensen S.L."/>
            <person name="Zaremba-Niedzwiedzka K."/>
            <person name="Martijn J."/>
            <person name="Lind A.E."/>
            <person name="van Eijk R."/>
            <person name="Schleper C."/>
            <person name="Guy L."/>
            <person name="Ettema T.J."/>
        </authorList>
    </citation>
    <scope>NUCLEOTIDE SEQUENCE</scope>
</reference>
<dbReference type="AlphaFoldDB" id="A0A0F9GMJ1"/>
<organism evidence="2">
    <name type="scientific">marine sediment metagenome</name>
    <dbReference type="NCBI Taxonomy" id="412755"/>
    <lineage>
        <taxon>unclassified sequences</taxon>
        <taxon>metagenomes</taxon>
        <taxon>ecological metagenomes</taxon>
    </lineage>
</organism>
<feature type="compositionally biased region" description="Polar residues" evidence="1">
    <location>
        <begin position="181"/>
        <end position="192"/>
    </location>
</feature>
<dbReference type="EMBL" id="LAZR01025834">
    <property type="protein sequence ID" value="KKL70665.1"/>
    <property type="molecule type" value="Genomic_DNA"/>
</dbReference>
<accession>A0A0F9GMJ1</accession>
<evidence type="ECO:0000313" key="2">
    <source>
        <dbReference type="EMBL" id="KKL70665.1"/>
    </source>
</evidence>
<evidence type="ECO:0000256" key="1">
    <source>
        <dbReference type="SAM" id="MobiDB-lite"/>
    </source>
</evidence>
<name>A0A0F9GMJ1_9ZZZZ</name>
<feature type="region of interest" description="Disordered" evidence="1">
    <location>
        <begin position="172"/>
        <end position="192"/>
    </location>
</feature>
<proteinExistence type="predicted"/>
<comment type="caution">
    <text evidence="2">The sequence shown here is derived from an EMBL/GenBank/DDBJ whole genome shotgun (WGS) entry which is preliminary data.</text>
</comment>
<protein>
    <submittedName>
        <fullName evidence="2">Uncharacterized protein</fullName>
    </submittedName>
</protein>